<dbReference type="InterPro" id="IPR053142">
    <property type="entry name" value="PchR_regulatory_protein"/>
</dbReference>
<dbReference type="PANTHER" id="PTHR47893:SF1">
    <property type="entry name" value="REGULATORY PROTEIN PCHR"/>
    <property type="match status" value="1"/>
</dbReference>
<dbReference type="Gene3D" id="1.10.10.60">
    <property type="entry name" value="Homeodomain-like"/>
    <property type="match status" value="1"/>
</dbReference>
<keyword evidence="1" id="KW-0805">Transcription regulation</keyword>
<dbReference type="KEGG" id="rhg:EXZ61_00895"/>
<gene>
    <name evidence="4" type="ORF">EXZ61_00895</name>
</gene>
<dbReference type="AlphaFoldDB" id="A0A515EJL7"/>
<accession>A0A515EJL7</accession>
<dbReference type="InterPro" id="IPR018060">
    <property type="entry name" value="HTH_AraC"/>
</dbReference>
<dbReference type="Proteomes" id="UP000317365">
    <property type="component" value="Chromosome"/>
</dbReference>
<evidence type="ECO:0000259" key="3">
    <source>
        <dbReference type="PROSITE" id="PS01124"/>
    </source>
</evidence>
<keyword evidence="5" id="KW-1185">Reference proteome</keyword>
<dbReference type="SUPFAM" id="SSF46689">
    <property type="entry name" value="Homeodomain-like"/>
    <property type="match status" value="1"/>
</dbReference>
<dbReference type="SMART" id="SM00342">
    <property type="entry name" value="HTH_ARAC"/>
    <property type="match status" value="1"/>
</dbReference>
<dbReference type="PROSITE" id="PS01124">
    <property type="entry name" value="HTH_ARAC_FAMILY_2"/>
    <property type="match status" value="1"/>
</dbReference>
<protein>
    <submittedName>
        <fullName evidence="4">Helix-turn-helix domain-containing protein</fullName>
    </submittedName>
</protein>
<sequence>MHACATSLLPPISTYLGAVGHPLPGAGALRFDDAQEQASALTGWNQDYLQLTAGTFRGELAQLQGTGIKLFIEQVQQSVFQTGVLPQNVLAFGVPLDSVGQGMFCGQVCGAQDFHVFSGSSGFEFRSAQQHTILGVELELGAGWLQTETGRGALFPAQARALHVSPAALAEVKQYLLKLFQSAHASPQLLATSAVVSTVADYLLDQVSQVVRQGETAGDTKTQWKLVQQACSLVQSQVEDAPTVAQLCVDLGVSRRTLQNSFQKVLNISPLAYLKALRLGHARRALKRMDSVTEAATSSGFWHFGHFSQDYQAMFGERPSDTLKRHHGV</sequence>
<dbReference type="EMBL" id="CP036282">
    <property type="protein sequence ID" value="QDL52846.1"/>
    <property type="molecule type" value="Genomic_DNA"/>
</dbReference>
<name>A0A515EJL7_9BURK</name>
<dbReference type="InterPro" id="IPR009057">
    <property type="entry name" value="Homeodomain-like_sf"/>
</dbReference>
<keyword evidence="2" id="KW-0804">Transcription</keyword>
<evidence type="ECO:0000256" key="1">
    <source>
        <dbReference type="ARBA" id="ARBA00023015"/>
    </source>
</evidence>
<evidence type="ECO:0000313" key="5">
    <source>
        <dbReference type="Proteomes" id="UP000317365"/>
    </source>
</evidence>
<organism evidence="4 5">
    <name type="scientific">Rhodoferax aquaticus</name>
    <dbReference type="NCBI Taxonomy" id="2527691"/>
    <lineage>
        <taxon>Bacteria</taxon>
        <taxon>Pseudomonadati</taxon>
        <taxon>Pseudomonadota</taxon>
        <taxon>Betaproteobacteria</taxon>
        <taxon>Burkholderiales</taxon>
        <taxon>Comamonadaceae</taxon>
        <taxon>Rhodoferax</taxon>
    </lineage>
</organism>
<dbReference type="PANTHER" id="PTHR47893">
    <property type="entry name" value="REGULATORY PROTEIN PCHR"/>
    <property type="match status" value="1"/>
</dbReference>
<feature type="domain" description="HTH araC/xylS-type" evidence="3">
    <location>
        <begin position="228"/>
        <end position="325"/>
    </location>
</feature>
<reference evidence="5" key="1">
    <citation type="submission" date="2019-02" db="EMBL/GenBank/DDBJ databases">
        <title>Complete genome sequence of Rhodoferax sp. Gr-4.</title>
        <authorList>
            <person name="Jin L."/>
        </authorList>
    </citation>
    <scope>NUCLEOTIDE SEQUENCE [LARGE SCALE GENOMIC DNA]</scope>
    <source>
        <strain evidence="5">Gr-4</strain>
    </source>
</reference>
<dbReference type="Pfam" id="PF12833">
    <property type="entry name" value="HTH_18"/>
    <property type="match status" value="1"/>
</dbReference>
<dbReference type="GO" id="GO:0043565">
    <property type="term" value="F:sequence-specific DNA binding"/>
    <property type="evidence" value="ECO:0007669"/>
    <property type="project" value="InterPro"/>
</dbReference>
<dbReference type="GO" id="GO:0003700">
    <property type="term" value="F:DNA-binding transcription factor activity"/>
    <property type="evidence" value="ECO:0007669"/>
    <property type="project" value="InterPro"/>
</dbReference>
<reference evidence="5" key="2">
    <citation type="journal article" date="2020" name="Int. J. Syst. Evol. Microbiol.">
        <title>Genomic insights into a novel species Rhodoferax aquaticus sp. nov., isolated from freshwater.</title>
        <authorList>
            <person name="Li T."/>
            <person name="Zhuo Y."/>
            <person name="Jin C.Z."/>
            <person name="Wu X."/>
            <person name="Ko S.R."/>
            <person name="Jin F.J."/>
            <person name="Ahn C.Y."/>
            <person name="Oh H.M."/>
            <person name="Lee H.G."/>
            <person name="Jin L."/>
        </authorList>
    </citation>
    <scope>NUCLEOTIDE SEQUENCE [LARGE SCALE GENOMIC DNA]</scope>
    <source>
        <strain evidence="5">Gr-4</strain>
    </source>
</reference>
<evidence type="ECO:0000256" key="2">
    <source>
        <dbReference type="ARBA" id="ARBA00023163"/>
    </source>
</evidence>
<proteinExistence type="predicted"/>
<evidence type="ECO:0000313" key="4">
    <source>
        <dbReference type="EMBL" id="QDL52846.1"/>
    </source>
</evidence>